<dbReference type="SUPFAM" id="SSF48726">
    <property type="entry name" value="Immunoglobulin"/>
    <property type="match status" value="2"/>
</dbReference>
<organism evidence="4 5">
    <name type="scientific">Mugilogobius chulae</name>
    <name type="common">yellowstripe goby</name>
    <dbReference type="NCBI Taxonomy" id="88201"/>
    <lineage>
        <taxon>Eukaryota</taxon>
        <taxon>Metazoa</taxon>
        <taxon>Chordata</taxon>
        <taxon>Craniata</taxon>
        <taxon>Vertebrata</taxon>
        <taxon>Euteleostomi</taxon>
        <taxon>Actinopterygii</taxon>
        <taxon>Neopterygii</taxon>
        <taxon>Teleostei</taxon>
        <taxon>Neoteleostei</taxon>
        <taxon>Acanthomorphata</taxon>
        <taxon>Gobiaria</taxon>
        <taxon>Gobiiformes</taxon>
        <taxon>Gobioidei</taxon>
        <taxon>Gobiidae</taxon>
        <taxon>Gobionellinae</taxon>
        <taxon>Mugilogobius</taxon>
    </lineage>
</organism>
<keyword evidence="5" id="KW-1185">Reference proteome</keyword>
<dbReference type="Pfam" id="PF07686">
    <property type="entry name" value="V-set"/>
    <property type="match status" value="1"/>
</dbReference>
<feature type="transmembrane region" description="Helical" evidence="1">
    <location>
        <begin position="206"/>
        <end position="228"/>
    </location>
</feature>
<dbReference type="SMART" id="SM00409">
    <property type="entry name" value="IG"/>
    <property type="match status" value="2"/>
</dbReference>
<evidence type="ECO:0000313" key="4">
    <source>
        <dbReference type="EMBL" id="KAK7877223.1"/>
    </source>
</evidence>
<dbReference type="InterPro" id="IPR036179">
    <property type="entry name" value="Ig-like_dom_sf"/>
</dbReference>
<dbReference type="InterPro" id="IPR013783">
    <property type="entry name" value="Ig-like_fold"/>
</dbReference>
<dbReference type="InterPro" id="IPR007110">
    <property type="entry name" value="Ig-like_dom"/>
</dbReference>
<dbReference type="PROSITE" id="PS50835">
    <property type="entry name" value="IG_LIKE"/>
    <property type="match status" value="1"/>
</dbReference>
<evidence type="ECO:0000259" key="3">
    <source>
        <dbReference type="PROSITE" id="PS50835"/>
    </source>
</evidence>
<dbReference type="EMBL" id="JBBPFD010000712">
    <property type="protein sequence ID" value="KAK7877223.1"/>
    <property type="molecule type" value="Genomic_DNA"/>
</dbReference>
<dbReference type="InterPro" id="IPR003599">
    <property type="entry name" value="Ig_sub"/>
</dbReference>
<evidence type="ECO:0000256" key="2">
    <source>
        <dbReference type="SAM" id="SignalP"/>
    </source>
</evidence>
<evidence type="ECO:0000313" key="5">
    <source>
        <dbReference type="Proteomes" id="UP001460270"/>
    </source>
</evidence>
<keyword evidence="2" id="KW-0732">Signal</keyword>
<sequence length="243" mass="26994">MIQTLGPLILLSTLTLSQTKGDGHISRIMVKPGDNFTMNCSVNNVYTLTIVNVTREDGASYLCQAGSSYKMSFFNTTLLLILGKVFTFSMEPHFFVQQIPLVQAALGDSVELNCSLVSKSNSSVLCPSKRSVYWFRSGAENFSANLLYTYEKQTEEQDQNVRCVYSLSTTVQDTDNETYYCAVATCGQVLFGSGTTVIISDRQTHLQYVCVALGFLLLCSAVINAVMFCRNRRVLHHKGVYCQ</sequence>
<evidence type="ECO:0000256" key="1">
    <source>
        <dbReference type="SAM" id="Phobius"/>
    </source>
</evidence>
<keyword evidence="1" id="KW-0472">Membrane</keyword>
<feature type="signal peptide" evidence="2">
    <location>
        <begin position="1"/>
        <end position="19"/>
    </location>
</feature>
<protein>
    <recommendedName>
        <fullName evidence="3">Ig-like domain-containing protein</fullName>
    </recommendedName>
</protein>
<proteinExistence type="predicted"/>
<accession>A0AAW0MCP6</accession>
<comment type="caution">
    <text evidence="4">The sequence shown here is derived from an EMBL/GenBank/DDBJ whole genome shotgun (WGS) entry which is preliminary data.</text>
</comment>
<dbReference type="Proteomes" id="UP001460270">
    <property type="component" value="Unassembled WGS sequence"/>
</dbReference>
<feature type="chain" id="PRO_5043945601" description="Ig-like domain-containing protein" evidence="2">
    <location>
        <begin position="20"/>
        <end position="243"/>
    </location>
</feature>
<dbReference type="InterPro" id="IPR013106">
    <property type="entry name" value="Ig_V-set"/>
</dbReference>
<dbReference type="AlphaFoldDB" id="A0AAW0MCP6"/>
<keyword evidence="1" id="KW-1133">Transmembrane helix</keyword>
<feature type="domain" description="Ig-like" evidence="3">
    <location>
        <begin position="92"/>
        <end position="200"/>
    </location>
</feature>
<dbReference type="Gene3D" id="2.60.40.10">
    <property type="entry name" value="Immunoglobulins"/>
    <property type="match status" value="2"/>
</dbReference>
<gene>
    <name evidence="4" type="ORF">WMY93_032076</name>
</gene>
<keyword evidence="1" id="KW-0812">Transmembrane</keyword>
<name>A0AAW0MCP6_9GOBI</name>
<reference evidence="5" key="1">
    <citation type="submission" date="2024-04" db="EMBL/GenBank/DDBJ databases">
        <title>Salinicola lusitanus LLJ914,a marine bacterium isolated from the Okinawa Trough.</title>
        <authorList>
            <person name="Li J."/>
        </authorList>
    </citation>
    <scope>NUCLEOTIDE SEQUENCE [LARGE SCALE GENOMIC DNA]</scope>
</reference>